<keyword evidence="2" id="KW-1185">Reference proteome</keyword>
<accession>A0A1S3UZL6</accession>
<evidence type="ECO:0000313" key="2">
    <source>
        <dbReference type="Proteomes" id="UP000087766"/>
    </source>
</evidence>
<dbReference type="PANTHER" id="PTHR33067:SF9">
    <property type="entry name" value="RNA-DIRECTED DNA POLYMERASE"/>
    <property type="match status" value="1"/>
</dbReference>
<feature type="compositionally biased region" description="Acidic residues" evidence="1">
    <location>
        <begin position="238"/>
        <end position="264"/>
    </location>
</feature>
<evidence type="ECO:0000256" key="1">
    <source>
        <dbReference type="SAM" id="MobiDB-lite"/>
    </source>
</evidence>
<name>A0A1S3UZL6_VIGRR</name>
<feature type="compositionally biased region" description="Basic and acidic residues" evidence="1">
    <location>
        <begin position="201"/>
        <end position="237"/>
    </location>
</feature>
<dbReference type="Proteomes" id="UP000087766">
    <property type="component" value="Chromosome 8"/>
</dbReference>
<organism evidence="2 3">
    <name type="scientific">Vigna radiata var. radiata</name>
    <name type="common">Mung bean</name>
    <name type="synonym">Phaseolus aureus</name>
    <dbReference type="NCBI Taxonomy" id="3916"/>
    <lineage>
        <taxon>Eukaryota</taxon>
        <taxon>Viridiplantae</taxon>
        <taxon>Streptophyta</taxon>
        <taxon>Embryophyta</taxon>
        <taxon>Tracheophyta</taxon>
        <taxon>Spermatophyta</taxon>
        <taxon>Magnoliopsida</taxon>
        <taxon>eudicotyledons</taxon>
        <taxon>Gunneridae</taxon>
        <taxon>Pentapetalae</taxon>
        <taxon>rosids</taxon>
        <taxon>fabids</taxon>
        <taxon>Fabales</taxon>
        <taxon>Fabaceae</taxon>
        <taxon>Papilionoideae</taxon>
        <taxon>50 kb inversion clade</taxon>
        <taxon>NPAAA clade</taxon>
        <taxon>indigoferoid/millettioid clade</taxon>
        <taxon>Phaseoleae</taxon>
        <taxon>Vigna</taxon>
    </lineage>
</organism>
<dbReference type="RefSeq" id="XP_014511526.1">
    <property type="nucleotide sequence ID" value="XM_014656040.1"/>
</dbReference>
<reference evidence="2" key="1">
    <citation type="journal article" date="2014" name="Nat. Commun.">
        <title>Genome sequence of mungbean and insights into evolution within Vigna species.</title>
        <authorList>
            <person name="Kang Y.J."/>
            <person name="Kim S.K."/>
            <person name="Kim M.Y."/>
            <person name="Lestari P."/>
            <person name="Kim K.H."/>
            <person name="Ha B.K."/>
            <person name="Jun T.H."/>
            <person name="Hwang W.J."/>
            <person name="Lee T."/>
            <person name="Lee J."/>
            <person name="Shim S."/>
            <person name="Yoon M.Y."/>
            <person name="Jang Y.E."/>
            <person name="Han K.S."/>
            <person name="Taeprayoon P."/>
            <person name="Yoon N."/>
            <person name="Somta P."/>
            <person name="Tanya P."/>
            <person name="Kim K.S."/>
            <person name="Gwag J.G."/>
            <person name="Moon J.K."/>
            <person name="Lee Y.H."/>
            <person name="Park B.S."/>
            <person name="Bombarely A."/>
            <person name="Doyle J.J."/>
            <person name="Jackson S.A."/>
            <person name="Schafleitner R."/>
            <person name="Srinives P."/>
            <person name="Varshney R.K."/>
            <person name="Lee S.H."/>
        </authorList>
    </citation>
    <scope>NUCLEOTIDE SEQUENCE [LARGE SCALE GENOMIC DNA]</scope>
    <source>
        <strain evidence="2">cv. VC1973A</strain>
    </source>
</reference>
<gene>
    <name evidence="3" type="primary">LOC106770216</name>
</gene>
<dbReference type="CDD" id="cd00303">
    <property type="entry name" value="retropepsin_like"/>
    <property type="match status" value="1"/>
</dbReference>
<evidence type="ECO:0000313" key="3">
    <source>
        <dbReference type="RefSeq" id="XP_014511526.1"/>
    </source>
</evidence>
<dbReference type="OrthoDB" id="841640at2759"/>
<dbReference type="KEGG" id="vra:106770216"/>
<dbReference type="AlphaFoldDB" id="A0A1S3UZL6"/>
<reference evidence="3" key="2">
    <citation type="submission" date="2025-08" db="UniProtKB">
        <authorList>
            <consortium name="RefSeq"/>
        </authorList>
    </citation>
    <scope>IDENTIFICATION</scope>
    <source>
        <tissue evidence="3">Leaf</tissue>
    </source>
</reference>
<protein>
    <submittedName>
        <fullName evidence="3">Uncharacterized protein LOC106770216</fullName>
    </submittedName>
</protein>
<dbReference type="Gene3D" id="2.40.70.10">
    <property type="entry name" value="Acid Proteases"/>
    <property type="match status" value="1"/>
</dbReference>
<proteinExistence type="predicted"/>
<dbReference type="PANTHER" id="PTHR33067">
    <property type="entry name" value="RNA-DIRECTED DNA POLYMERASE-RELATED"/>
    <property type="match status" value="1"/>
</dbReference>
<sequence length="350" mass="39074">MEETLGQAWDRFKGLLRKTLVHGLDKTSYLLAFLGGLNTKSKMMIDALAEGSINTKTEDEAYNLIESMAMSEVVLAELPMGIRNISQTQQLCNLCGSDHINGQCAFSIETQQDVNYMGAQFQYKQGNFNQGNSSQGWKNHPVLGNNKAILLGSNQASFRSLELQFGQLSKRVETTEKSQFRAKTEVNPKDECKAMLTSNKRKAEGESLKLENNEKEDQEMMKTDEVNKERRSEHEIELTDEEEDPEEEVIESRDEEEVESTDEEADIVVQPQKMNYPPKEKDPGCLTIPCVLNGCDIGEAMIDSGASINMLPKKFVTKCKGMVLKHSNVTVTMADGSITEPLGMVKNVVV</sequence>
<dbReference type="InterPro" id="IPR021109">
    <property type="entry name" value="Peptidase_aspartic_dom_sf"/>
</dbReference>
<dbReference type="GeneID" id="106770216"/>
<feature type="region of interest" description="Disordered" evidence="1">
    <location>
        <begin position="198"/>
        <end position="264"/>
    </location>
</feature>